<reference evidence="12 13" key="1">
    <citation type="submission" date="2018-01" db="EMBL/GenBank/DDBJ databases">
        <title>Whole genome sequencing of Histamine producing bacteria.</title>
        <authorList>
            <person name="Butler K."/>
        </authorList>
    </citation>
    <scope>NUCLEOTIDE SEQUENCE [LARGE SCALE GENOMIC DNA]</scope>
    <source>
        <strain evidence="12 13">JCM 12947</strain>
    </source>
</reference>
<dbReference type="Gene3D" id="2.40.30.170">
    <property type="match status" value="1"/>
</dbReference>
<feature type="coiled-coil region" evidence="10">
    <location>
        <begin position="236"/>
        <end position="285"/>
    </location>
</feature>
<dbReference type="Proteomes" id="UP000240987">
    <property type="component" value="Unassembled WGS sequence"/>
</dbReference>
<evidence type="ECO:0000256" key="5">
    <source>
        <dbReference type="ARBA" id="ARBA00022519"/>
    </source>
</evidence>
<dbReference type="RefSeq" id="WP_107245717.1">
    <property type="nucleotide sequence ID" value="NZ_PYMJ01000046.1"/>
</dbReference>
<feature type="domain" description="AprE-like beta-barrel" evidence="11">
    <location>
        <begin position="337"/>
        <end position="422"/>
    </location>
</feature>
<evidence type="ECO:0000256" key="1">
    <source>
        <dbReference type="ARBA" id="ARBA00004377"/>
    </source>
</evidence>
<dbReference type="OrthoDB" id="9775513at2"/>
<keyword evidence="4 9" id="KW-1003">Cell membrane</keyword>
<dbReference type="GO" id="GO:0015031">
    <property type="term" value="P:protein transport"/>
    <property type="evidence" value="ECO:0007669"/>
    <property type="project" value="InterPro"/>
</dbReference>
<evidence type="ECO:0000256" key="2">
    <source>
        <dbReference type="ARBA" id="ARBA00009477"/>
    </source>
</evidence>
<evidence type="ECO:0000256" key="7">
    <source>
        <dbReference type="ARBA" id="ARBA00022989"/>
    </source>
</evidence>
<dbReference type="NCBIfam" id="TIGR01843">
    <property type="entry name" value="type_I_hlyD"/>
    <property type="match status" value="1"/>
</dbReference>
<dbReference type="Pfam" id="PF26002">
    <property type="entry name" value="Beta-barrel_AprE"/>
    <property type="match status" value="1"/>
</dbReference>
<dbReference type="InterPro" id="IPR050739">
    <property type="entry name" value="MFP"/>
</dbReference>
<keyword evidence="5 9" id="KW-0997">Cell inner membrane</keyword>
<dbReference type="PRINTS" id="PR01490">
    <property type="entry name" value="RTXTOXIND"/>
</dbReference>
<dbReference type="AlphaFoldDB" id="A0A2T3J7C1"/>
<comment type="subcellular location">
    <subcellularLocation>
        <location evidence="1 9">Cell inner membrane</location>
        <topology evidence="1 9">Single-pass membrane protein</topology>
    </subcellularLocation>
</comment>
<accession>A0A2T3J7C1</accession>
<keyword evidence="7 9" id="KW-1133">Transmembrane helix</keyword>
<evidence type="ECO:0000256" key="3">
    <source>
        <dbReference type="ARBA" id="ARBA00022448"/>
    </source>
</evidence>
<keyword evidence="6 9" id="KW-0812">Transmembrane</keyword>
<organism evidence="12 13">
    <name type="scientific">Photobacterium frigidiphilum</name>
    <dbReference type="NCBI Taxonomy" id="264736"/>
    <lineage>
        <taxon>Bacteria</taxon>
        <taxon>Pseudomonadati</taxon>
        <taxon>Pseudomonadota</taxon>
        <taxon>Gammaproteobacteria</taxon>
        <taxon>Vibrionales</taxon>
        <taxon>Vibrionaceae</taxon>
        <taxon>Photobacterium</taxon>
    </lineage>
</organism>
<dbReference type="InterPro" id="IPR010129">
    <property type="entry name" value="T1SS_HlyD"/>
</dbReference>
<evidence type="ECO:0000313" key="12">
    <source>
        <dbReference type="EMBL" id="PSU44638.1"/>
    </source>
</evidence>
<sequence length="445" mass="50640">MGIEKHIKKALVESKHNDDIEIENNVYIKSAMTTVHKSLLFLFAAFLLLIVLASQAQIDIVVSSRGEMLLDSDIERVQHLEGGILDTILVKTGDYVYAGQPIARLKSVDRNTQLKSATLDIVGLEIEISRYLGLINQTLPDFSSFSAYPSLITQNTESWQKEFQKNTSNQELMSLDIEHKKRLIVSMKNRINSSRKQLGLINKQLSIKETLYKEEMASYIDVLNMQVQETNMLREIENLAEAVMNEQFQSARLEKQLNDTIANRNAEYQTQINQLEKDLSLKKAQLPQHTDKVDRLTVYSPVDGVVDKVHFNFKSAVIPPNESIADISPIKNTLHGEAKIPKKDMGFVEIGQEVKLKFDTYNFAKYGFISGTINSISRSSYEEEENEFYIAKITIQQDFLEKSGAKYTLSPYMEFTADIKTGSRYAIDYALKPVMSAMEDAFDER</sequence>
<dbReference type="InterPro" id="IPR058982">
    <property type="entry name" value="Beta-barrel_AprE"/>
</dbReference>
<evidence type="ECO:0000256" key="6">
    <source>
        <dbReference type="ARBA" id="ARBA00022692"/>
    </source>
</evidence>
<evidence type="ECO:0000256" key="4">
    <source>
        <dbReference type="ARBA" id="ARBA00022475"/>
    </source>
</evidence>
<name>A0A2T3J7C1_9GAMM</name>
<keyword evidence="13" id="KW-1185">Reference proteome</keyword>
<keyword evidence="10" id="KW-0175">Coiled coil</keyword>
<dbReference type="EMBL" id="PYMJ01000046">
    <property type="protein sequence ID" value="PSU44638.1"/>
    <property type="molecule type" value="Genomic_DNA"/>
</dbReference>
<comment type="similarity">
    <text evidence="2 9">Belongs to the membrane fusion protein (MFP) (TC 8.A.1) family.</text>
</comment>
<dbReference type="PANTHER" id="PTHR30386">
    <property type="entry name" value="MEMBRANE FUSION SUBUNIT OF EMRAB-TOLC MULTIDRUG EFFLUX PUMP"/>
    <property type="match status" value="1"/>
</dbReference>
<protein>
    <recommendedName>
        <fullName evidence="9">Membrane fusion protein (MFP) family protein</fullName>
    </recommendedName>
</protein>
<dbReference type="GO" id="GO:0005886">
    <property type="term" value="C:plasma membrane"/>
    <property type="evidence" value="ECO:0007669"/>
    <property type="project" value="UniProtKB-SubCell"/>
</dbReference>
<feature type="transmembrane region" description="Helical" evidence="9">
    <location>
        <begin position="39"/>
        <end position="58"/>
    </location>
</feature>
<evidence type="ECO:0000256" key="8">
    <source>
        <dbReference type="ARBA" id="ARBA00023136"/>
    </source>
</evidence>
<gene>
    <name evidence="12" type="ORF">C9J12_26560</name>
</gene>
<comment type="caution">
    <text evidence="12">The sequence shown here is derived from an EMBL/GenBank/DDBJ whole genome shotgun (WGS) entry which is preliminary data.</text>
</comment>
<dbReference type="PANTHER" id="PTHR30386:SF26">
    <property type="entry name" value="TRANSPORT PROTEIN COMB"/>
    <property type="match status" value="1"/>
</dbReference>
<evidence type="ECO:0000259" key="11">
    <source>
        <dbReference type="Pfam" id="PF26002"/>
    </source>
</evidence>
<evidence type="ECO:0000256" key="9">
    <source>
        <dbReference type="RuleBase" id="RU365093"/>
    </source>
</evidence>
<evidence type="ECO:0000313" key="13">
    <source>
        <dbReference type="Proteomes" id="UP000240987"/>
    </source>
</evidence>
<keyword evidence="3 9" id="KW-0813">Transport</keyword>
<proteinExistence type="inferred from homology"/>
<keyword evidence="8 9" id="KW-0472">Membrane</keyword>
<evidence type="ECO:0000256" key="10">
    <source>
        <dbReference type="SAM" id="Coils"/>
    </source>
</evidence>